<sequence length="152" mass="16298">MPARARGKISASRKPTRPTEVKNEYAPPSPEPPQRTRQQAVPRPQHAPPPRVGGPTLGAAEGVGERDGERFFVGPGGLRVYEKANGELGKRKAENAGGREIGKTYQNWNAHSRTNSTTLTMSDEPDAKLTCEPGEAVDLAPPPPTSLQSARV</sequence>
<feature type="region of interest" description="Disordered" evidence="1">
    <location>
        <begin position="1"/>
        <end position="71"/>
    </location>
</feature>
<organism evidence="2 3">
    <name type="scientific">Mycena alexandri</name>
    <dbReference type="NCBI Taxonomy" id="1745969"/>
    <lineage>
        <taxon>Eukaryota</taxon>
        <taxon>Fungi</taxon>
        <taxon>Dikarya</taxon>
        <taxon>Basidiomycota</taxon>
        <taxon>Agaricomycotina</taxon>
        <taxon>Agaricomycetes</taxon>
        <taxon>Agaricomycetidae</taxon>
        <taxon>Agaricales</taxon>
        <taxon>Marasmiineae</taxon>
        <taxon>Mycenaceae</taxon>
        <taxon>Mycena</taxon>
    </lineage>
</organism>
<dbReference type="AlphaFoldDB" id="A0AAD6X9J2"/>
<proteinExistence type="predicted"/>
<reference evidence="2" key="1">
    <citation type="submission" date="2023-03" db="EMBL/GenBank/DDBJ databases">
        <title>Massive genome expansion in bonnet fungi (Mycena s.s.) driven by repeated elements and novel gene families across ecological guilds.</title>
        <authorList>
            <consortium name="Lawrence Berkeley National Laboratory"/>
            <person name="Harder C.B."/>
            <person name="Miyauchi S."/>
            <person name="Viragh M."/>
            <person name="Kuo A."/>
            <person name="Thoen E."/>
            <person name="Andreopoulos B."/>
            <person name="Lu D."/>
            <person name="Skrede I."/>
            <person name="Drula E."/>
            <person name="Henrissat B."/>
            <person name="Morin E."/>
            <person name="Kohler A."/>
            <person name="Barry K."/>
            <person name="LaButti K."/>
            <person name="Morin E."/>
            <person name="Salamov A."/>
            <person name="Lipzen A."/>
            <person name="Mereny Z."/>
            <person name="Hegedus B."/>
            <person name="Baldrian P."/>
            <person name="Stursova M."/>
            <person name="Weitz H."/>
            <person name="Taylor A."/>
            <person name="Grigoriev I.V."/>
            <person name="Nagy L.G."/>
            <person name="Martin F."/>
            <person name="Kauserud H."/>
        </authorList>
    </citation>
    <scope>NUCLEOTIDE SEQUENCE</scope>
    <source>
        <strain evidence="2">CBHHK200</strain>
    </source>
</reference>
<keyword evidence="3" id="KW-1185">Reference proteome</keyword>
<protein>
    <submittedName>
        <fullName evidence="2">Uncharacterized protein</fullName>
    </submittedName>
</protein>
<evidence type="ECO:0000256" key="1">
    <source>
        <dbReference type="SAM" id="MobiDB-lite"/>
    </source>
</evidence>
<evidence type="ECO:0000313" key="2">
    <source>
        <dbReference type="EMBL" id="KAJ7037119.1"/>
    </source>
</evidence>
<accession>A0AAD6X9J2</accession>
<feature type="compositionally biased region" description="Polar residues" evidence="1">
    <location>
        <begin position="104"/>
        <end position="121"/>
    </location>
</feature>
<gene>
    <name evidence="2" type="ORF">C8F04DRAFT_1332710</name>
</gene>
<feature type="region of interest" description="Disordered" evidence="1">
    <location>
        <begin position="92"/>
        <end position="152"/>
    </location>
</feature>
<name>A0AAD6X9J2_9AGAR</name>
<dbReference type="EMBL" id="JARJCM010000039">
    <property type="protein sequence ID" value="KAJ7037119.1"/>
    <property type="molecule type" value="Genomic_DNA"/>
</dbReference>
<dbReference type="Proteomes" id="UP001218188">
    <property type="component" value="Unassembled WGS sequence"/>
</dbReference>
<comment type="caution">
    <text evidence="2">The sequence shown here is derived from an EMBL/GenBank/DDBJ whole genome shotgun (WGS) entry which is preliminary data.</text>
</comment>
<evidence type="ECO:0000313" key="3">
    <source>
        <dbReference type="Proteomes" id="UP001218188"/>
    </source>
</evidence>